<protein>
    <recommendedName>
        <fullName evidence="6">C3H1-type domain-containing protein</fullName>
    </recommendedName>
</protein>
<dbReference type="InterPro" id="IPR040427">
    <property type="entry name" value="Flacc"/>
</dbReference>
<evidence type="ECO:0000256" key="5">
    <source>
        <dbReference type="SAM" id="MobiDB-lite"/>
    </source>
</evidence>
<dbReference type="EMBL" id="JAZGQO010000001">
    <property type="protein sequence ID" value="KAK6196121.1"/>
    <property type="molecule type" value="Genomic_DNA"/>
</dbReference>
<feature type="compositionally biased region" description="Acidic residues" evidence="5">
    <location>
        <begin position="1403"/>
        <end position="1426"/>
    </location>
</feature>
<feature type="compositionally biased region" description="Basic and acidic residues" evidence="5">
    <location>
        <begin position="1220"/>
        <end position="1240"/>
    </location>
</feature>
<organism evidence="7 8">
    <name type="scientific">Patella caerulea</name>
    <name type="common">Rayed Mediterranean limpet</name>
    <dbReference type="NCBI Taxonomy" id="87958"/>
    <lineage>
        <taxon>Eukaryota</taxon>
        <taxon>Metazoa</taxon>
        <taxon>Spiralia</taxon>
        <taxon>Lophotrochozoa</taxon>
        <taxon>Mollusca</taxon>
        <taxon>Gastropoda</taxon>
        <taxon>Patellogastropoda</taxon>
        <taxon>Patelloidea</taxon>
        <taxon>Patellidae</taxon>
        <taxon>Patella</taxon>
    </lineage>
</organism>
<keyword evidence="8" id="KW-1185">Reference proteome</keyword>
<comment type="caution">
    <text evidence="7">The sequence shown here is derived from an EMBL/GenBank/DDBJ whole genome shotgun (WGS) entry which is preliminary data.</text>
</comment>
<evidence type="ECO:0000313" key="7">
    <source>
        <dbReference type="EMBL" id="KAK6196121.1"/>
    </source>
</evidence>
<keyword evidence="2 4" id="KW-0863">Zinc-finger</keyword>
<feature type="zinc finger region" description="C3H1-type" evidence="4">
    <location>
        <begin position="44"/>
        <end position="72"/>
    </location>
</feature>
<evidence type="ECO:0000313" key="8">
    <source>
        <dbReference type="Proteomes" id="UP001347796"/>
    </source>
</evidence>
<feature type="compositionally biased region" description="Low complexity" evidence="5">
    <location>
        <begin position="329"/>
        <end position="339"/>
    </location>
</feature>
<feature type="compositionally biased region" description="Basic and acidic residues" evidence="5">
    <location>
        <begin position="675"/>
        <end position="773"/>
    </location>
</feature>
<feature type="compositionally biased region" description="Basic residues" evidence="5">
    <location>
        <begin position="266"/>
        <end position="275"/>
    </location>
</feature>
<feature type="compositionally biased region" description="Pro residues" evidence="5">
    <location>
        <begin position="792"/>
        <end position="803"/>
    </location>
</feature>
<dbReference type="PANTHER" id="PTHR38563">
    <property type="entry name" value="FL(2)D-ASSOCIATED COMPLEX COMPONENT"/>
    <property type="match status" value="1"/>
</dbReference>
<feature type="compositionally biased region" description="Low complexity" evidence="5">
    <location>
        <begin position="397"/>
        <end position="411"/>
    </location>
</feature>
<feature type="region of interest" description="Disordered" evidence="5">
    <location>
        <begin position="836"/>
        <end position="1434"/>
    </location>
</feature>
<dbReference type="Gene3D" id="4.10.1000.10">
    <property type="entry name" value="Zinc finger, CCCH-type"/>
    <property type="match status" value="1"/>
</dbReference>
<dbReference type="PANTHER" id="PTHR38563:SF1">
    <property type="entry name" value="FL(2)D-ASSOCIATED COMPLEX COMPONENT"/>
    <property type="match status" value="1"/>
</dbReference>
<name>A0AAN8Q2X4_PATCE</name>
<feature type="domain" description="C3H1-type" evidence="6">
    <location>
        <begin position="44"/>
        <end position="72"/>
    </location>
</feature>
<dbReference type="GO" id="GO:0016556">
    <property type="term" value="P:mRNA modification"/>
    <property type="evidence" value="ECO:0007669"/>
    <property type="project" value="InterPro"/>
</dbReference>
<dbReference type="GO" id="GO:0008270">
    <property type="term" value="F:zinc ion binding"/>
    <property type="evidence" value="ECO:0007669"/>
    <property type="project" value="UniProtKB-KW"/>
</dbReference>
<feature type="compositionally biased region" description="Basic and acidic residues" evidence="5">
    <location>
        <begin position="1247"/>
        <end position="1259"/>
    </location>
</feature>
<accession>A0AAN8Q2X4</accession>
<feature type="compositionally biased region" description="Basic and acidic residues" evidence="5">
    <location>
        <begin position="368"/>
        <end position="378"/>
    </location>
</feature>
<feature type="compositionally biased region" description="Low complexity" evidence="5">
    <location>
        <begin position="1161"/>
        <end position="1176"/>
    </location>
</feature>
<feature type="region of interest" description="Disordered" evidence="5">
    <location>
        <begin position="164"/>
        <end position="818"/>
    </location>
</feature>
<feature type="compositionally biased region" description="Basic residues" evidence="5">
    <location>
        <begin position="379"/>
        <end position="392"/>
    </location>
</feature>
<evidence type="ECO:0000256" key="1">
    <source>
        <dbReference type="ARBA" id="ARBA00022723"/>
    </source>
</evidence>
<feature type="compositionally biased region" description="Basic residues" evidence="5">
    <location>
        <begin position="1342"/>
        <end position="1354"/>
    </location>
</feature>
<evidence type="ECO:0000256" key="4">
    <source>
        <dbReference type="PROSITE-ProRule" id="PRU00723"/>
    </source>
</evidence>
<keyword evidence="1 4" id="KW-0479">Metal-binding</keyword>
<feature type="region of interest" description="Disordered" evidence="5">
    <location>
        <begin position="61"/>
        <end position="143"/>
    </location>
</feature>
<feature type="compositionally biased region" description="Basic and acidic residues" evidence="5">
    <location>
        <begin position="836"/>
        <end position="1145"/>
    </location>
</feature>
<feature type="compositionally biased region" description="Basic and acidic residues" evidence="5">
    <location>
        <begin position="1182"/>
        <end position="1213"/>
    </location>
</feature>
<sequence length="1608" mass="187427">MSKPKRRVTVDAGKSVSDDGEKQKPSVFERLGPGGGQRKYNAEPERTQVCRHWALNGTCHFGSKCKFSHKSHRDSSPEESRHQRKRDRSRSRNQSRSRSESRSPDSRRSESISRRDKMKSAVVVRKSKQADTEEDSEDSGSWNLDRLDYKKELELEKKRQQLQRELSQLAGSEDEPENLKIQKRVAKNRSDSDSSPERLKPVKKVSKISPFKMKLDKKNKLKSSPLVTASLVPKPVRAPSPQKIALKLKEQKKKSAPSEDEDSPRTKLKIAKKLAKQIMAEKSIETESPIKKKKHSPRSEKKAEKMTKVNRFAQEPLSPVGKRRRSKSPSRSPSPVSPIRKQKKISPKGKDKIKGKKKKMDIQPPVSFDRRSFSPERKSRSHSKGRKGKGGKKKYESSSSSDSSSSSSSSPEVRKKKKTPTKNKEREKREEILPPKKVKKVRKKSSESPPPPLKMRGSPPRGPRRDTSLEKRRRDDPEEGRKNFDRGPSPDSFRSTSSSPGRDRRGRNQSPDERRRREREEQVKRRPERSPEERRPVRDEAKRPDNREDVRRHEGRDDPRRPDPREEMRRPEGREDIRRRDDGREDMRREGRDDPRRMDARDEPRRDGREDIRRGEGRDDIRRGEGRDDPIRRGERDDIRRPERDDFRRGDPRDEIRRPEFDPRRSPLRRSLSPDLRRDRDVGRHGRPPPDFRPGPGERGRYDTFPDRFDPDRRIERDVFGPRDRGRLDPAYERERDPIDRYPPERPRMREDTRRSPPFERPGYHEPAWDRGRGRGWGPVPRDRGRGRGLEGPPPGYDPPLAPGPYIRGRYPERDFGGRIGRREWDEWDARRDDRREIPREHVRDDRRMDDRLFRDDGRPPREPWIPRDERRPPDFREDRLSRRDGSMDRRERDLSPPFIRRPDGRDERPRDHRESSFDRGARDDRGRDLRDRDDAARSDRGDRDDDPRDKREGSRNRGRDEPRIRDDKLDDRRGGLRDERDDRFRRDKRDDRDDAKSERSMEGRSRRDLEEKGQGDRRQDESERESKDGDLGKRDIDRSSRTSDKSRMESRARDDGSPRDRRGVKNDDEKVSRHSEDRGSHHERESRTSDRSRRRDEEGNDKKRGDVDKISPDKDVDKISEHKPEGEKIKSDSRKRQHETDRRSISPVHKRSRDISPAHSSRSYGSAGGRSQSSRSRSKNRIRELKKEENRSRSGSHDRLKTIDQVIKEKTDNVQPPLPKEDTRSEKGDKGDNLSDRGQSKRSRSSSKERKSDDDTSKKLKGSKLTDDEEAKPEEQKEPPMSPAAENVSPDHKSSHSLAEDENQLDQSKEVFSDWSDDDEANDILIQEPAVKSIKDEERKRRSPSRSSRGSKHSHQDERKPVKTIERTSEASAPEKARSNSVGSVGNVPEVPDDITNKDLDSMDDEAIDYDSISSEEENFMDEDGENKKKEKQSIVDVLDIDWSSLQKDTRPKPTTGSALNRFKPHNILSQIGVSRKYAGEVMYKKVIEECQKQLDLEHAENNDGEKPVFKFEHDIAAFHSSAVKKIKDRANLIKNVGPFRRALCARRDLEIRRQLCKVDKCLDQAPVFNPAVVDTQLHKLSIQYFKQARDGMSETKEPVKAEISQQ</sequence>
<dbReference type="InterPro" id="IPR000571">
    <property type="entry name" value="Znf_CCCH"/>
</dbReference>
<feature type="compositionally biased region" description="Basic and acidic residues" evidence="5">
    <location>
        <begin position="422"/>
        <end position="434"/>
    </location>
</feature>
<dbReference type="SUPFAM" id="SSF90229">
    <property type="entry name" value="CCCH zinc finger"/>
    <property type="match status" value="1"/>
</dbReference>
<feature type="compositionally biased region" description="Basic residues" evidence="5">
    <location>
        <begin position="340"/>
        <end position="359"/>
    </location>
</feature>
<feature type="region of interest" description="Disordered" evidence="5">
    <location>
        <begin position="1"/>
        <end position="43"/>
    </location>
</feature>
<feature type="compositionally biased region" description="Low complexity" evidence="5">
    <location>
        <begin position="489"/>
        <end position="500"/>
    </location>
</feature>
<feature type="compositionally biased region" description="Basic and acidic residues" evidence="5">
    <location>
        <begin position="97"/>
        <end position="119"/>
    </location>
</feature>
<dbReference type="SMART" id="SM00356">
    <property type="entry name" value="ZnF_C3H1"/>
    <property type="match status" value="1"/>
</dbReference>
<feature type="compositionally biased region" description="Basic and acidic residues" evidence="5">
    <location>
        <begin position="1355"/>
        <end position="1379"/>
    </location>
</feature>
<dbReference type="PROSITE" id="PS50103">
    <property type="entry name" value="ZF_C3H1"/>
    <property type="match status" value="1"/>
</dbReference>
<dbReference type="Pfam" id="PF00642">
    <property type="entry name" value="zf-CCCH"/>
    <property type="match status" value="1"/>
</dbReference>
<feature type="compositionally biased region" description="Basic and acidic residues" evidence="5">
    <location>
        <begin position="463"/>
        <end position="485"/>
    </location>
</feature>
<dbReference type="GO" id="GO:0036396">
    <property type="term" value="C:RNA N6-methyladenosine methyltransferase complex"/>
    <property type="evidence" value="ECO:0007669"/>
    <property type="project" value="InterPro"/>
</dbReference>
<feature type="compositionally biased region" description="Basic and acidic residues" evidence="5">
    <location>
        <begin position="510"/>
        <end position="665"/>
    </location>
</feature>
<feature type="compositionally biased region" description="Basic residues" evidence="5">
    <location>
        <begin position="82"/>
        <end position="95"/>
    </location>
</feature>
<feature type="compositionally biased region" description="Basic and acidic residues" evidence="5">
    <location>
        <begin position="188"/>
        <end position="200"/>
    </location>
</feature>
<feature type="compositionally biased region" description="Basic and acidic residues" evidence="5">
    <location>
        <begin position="297"/>
        <end position="307"/>
    </location>
</feature>
<evidence type="ECO:0000256" key="2">
    <source>
        <dbReference type="ARBA" id="ARBA00022771"/>
    </source>
</evidence>
<proteinExistence type="predicted"/>
<reference evidence="7 8" key="1">
    <citation type="submission" date="2024-01" db="EMBL/GenBank/DDBJ databases">
        <title>The genome of the rayed Mediterranean limpet Patella caerulea (Linnaeus, 1758).</title>
        <authorList>
            <person name="Anh-Thu Weber A."/>
            <person name="Halstead-Nussloch G."/>
        </authorList>
    </citation>
    <scope>NUCLEOTIDE SEQUENCE [LARGE SCALE GENOMIC DNA]</scope>
    <source>
        <strain evidence="7">AATW-2023a</strain>
        <tissue evidence="7">Whole specimen</tissue>
    </source>
</reference>
<keyword evidence="3 4" id="KW-0862">Zinc</keyword>
<gene>
    <name evidence="7" type="ORF">SNE40_001407</name>
</gene>
<dbReference type="Proteomes" id="UP001347796">
    <property type="component" value="Unassembled WGS sequence"/>
</dbReference>
<evidence type="ECO:0000256" key="3">
    <source>
        <dbReference type="ARBA" id="ARBA00022833"/>
    </source>
</evidence>
<dbReference type="InterPro" id="IPR036855">
    <property type="entry name" value="Znf_CCCH_sf"/>
</dbReference>
<evidence type="ECO:0000259" key="6">
    <source>
        <dbReference type="PROSITE" id="PS50103"/>
    </source>
</evidence>